<dbReference type="SMART" id="SM00091">
    <property type="entry name" value="PAS"/>
    <property type="match status" value="3"/>
</dbReference>
<dbReference type="AlphaFoldDB" id="A0A6S6R9B3"/>
<feature type="domain" description="PAS" evidence="2">
    <location>
        <begin position="30"/>
        <end position="103"/>
    </location>
</feature>
<dbReference type="PANTHER" id="PTHR44757:SF2">
    <property type="entry name" value="BIOFILM ARCHITECTURE MAINTENANCE PROTEIN MBAA"/>
    <property type="match status" value="1"/>
</dbReference>
<dbReference type="Pfam" id="PF00990">
    <property type="entry name" value="GGDEF"/>
    <property type="match status" value="1"/>
</dbReference>
<keyword evidence="1" id="KW-1133">Transmembrane helix</keyword>
<evidence type="ECO:0000259" key="3">
    <source>
        <dbReference type="PROSITE" id="PS50113"/>
    </source>
</evidence>
<dbReference type="EMBL" id="AP023367">
    <property type="protein sequence ID" value="BCJ95852.1"/>
    <property type="molecule type" value="Genomic_DNA"/>
</dbReference>
<dbReference type="Gene3D" id="3.30.70.270">
    <property type="match status" value="1"/>
</dbReference>
<dbReference type="SUPFAM" id="SSF55073">
    <property type="entry name" value="Nucleotide cyclase"/>
    <property type="match status" value="1"/>
</dbReference>
<evidence type="ECO:0000259" key="2">
    <source>
        <dbReference type="PROSITE" id="PS50112"/>
    </source>
</evidence>
<dbReference type="PROSITE" id="PS50113">
    <property type="entry name" value="PAC"/>
    <property type="match status" value="1"/>
</dbReference>
<feature type="domain" description="PAS" evidence="2">
    <location>
        <begin position="165"/>
        <end position="233"/>
    </location>
</feature>
<evidence type="ECO:0000313" key="6">
    <source>
        <dbReference type="Proteomes" id="UP000515561"/>
    </source>
</evidence>
<dbReference type="Pfam" id="PF13426">
    <property type="entry name" value="PAS_9"/>
    <property type="match status" value="2"/>
</dbReference>
<dbReference type="PROSITE" id="PS50112">
    <property type="entry name" value="PAS"/>
    <property type="match status" value="3"/>
</dbReference>
<feature type="domain" description="GGDEF" evidence="4">
    <location>
        <begin position="466"/>
        <end position="595"/>
    </location>
</feature>
<dbReference type="CDD" id="cd00130">
    <property type="entry name" value="PAS"/>
    <property type="match status" value="2"/>
</dbReference>
<dbReference type="InterPro" id="IPR000160">
    <property type="entry name" value="GGDEF_dom"/>
</dbReference>
<dbReference type="InterPro" id="IPR013767">
    <property type="entry name" value="PAS_fold"/>
</dbReference>
<dbReference type="InterPro" id="IPR000014">
    <property type="entry name" value="PAS"/>
</dbReference>
<dbReference type="InterPro" id="IPR000700">
    <property type="entry name" value="PAS-assoc_C"/>
</dbReference>
<dbReference type="CDD" id="cd01949">
    <property type="entry name" value="GGDEF"/>
    <property type="match status" value="1"/>
</dbReference>
<dbReference type="InterPro" id="IPR043128">
    <property type="entry name" value="Rev_trsase/Diguanyl_cyclase"/>
</dbReference>
<gene>
    <name evidence="5" type="ORF">acsn021_34210</name>
</gene>
<dbReference type="KEGG" id="acel:acsn021_34210"/>
<accession>A0A6S6R9B3</accession>
<dbReference type="InterPro" id="IPR029787">
    <property type="entry name" value="Nucleotide_cyclase"/>
</dbReference>
<evidence type="ECO:0000313" key="5">
    <source>
        <dbReference type="EMBL" id="BCJ95852.1"/>
    </source>
</evidence>
<dbReference type="SUPFAM" id="SSF55785">
    <property type="entry name" value="PYP-like sensor domain (PAS domain)"/>
    <property type="match status" value="3"/>
</dbReference>
<sequence length="599" mass="69360">MPNISQIVCLIMLWGIYYAIIRYNFMLYSNTLIVNEMFDEIMDLTFVVDLNGKIVRVNKQVHALLGYELPELINTNISDILAAKEIEEIFGRKSLIHKTVKLNDIKVTTNYGGKIPLNLSISPIVNSKNHILLGILIVGQDISLIDNLKQVITIHEITAEKLRRSEELFRTVAETTPFAIIFTKRDDNTIFYVNKHAEELYQVSREDFVGTMAIQRYQNPEIRKSLISDLNESKVVRDREVTFKRFDKSIFVGTVTMVPVHFQGEEVILSCVADITEQKILLGHIVKSEEMLRKLMDAIPDLVVVTDVSGKISYTNKSLYPMLGYDTGKGEQPSNIFELVLEEDVERVRENFTRILQEDIMPIEYKYKKKDGTCIDAEVNGTVAKDETNEPFGFVFVVRDITERKKVQETLRRSKEEIELMNYELRKRNDLLHEKSIRDGLTNLYNHQHIIELLETEIHKSEINQNNLFIMMLDIDYFKTINDQFGHQTGDRVLNTVSKLIQVNIRDTDYAGRYGGEEFLIILPDIVRDDARQLADNIRLSIENFRFQQKELKITISIGLTGTRINRVKVLIDRADRLLYQAKSKGRNQIVTDWDIEKL</sequence>
<dbReference type="NCBIfam" id="TIGR00254">
    <property type="entry name" value="GGDEF"/>
    <property type="match status" value="1"/>
</dbReference>
<dbReference type="InterPro" id="IPR001610">
    <property type="entry name" value="PAC"/>
</dbReference>
<dbReference type="NCBIfam" id="TIGR00229">
    <property type="entry name" value="sensory_box"/>
    <property type="match status" value="3"/>
</dbReference>
<keyword evidence="6" id="KW-1185">Reference proteome</keyword>
<feature type="transmembrane region" description="Helical" evidence="1">
    <location>
        <begin position="7"/>
        <end position="25"/>
    </location>
</feature>
<keyword evidence="1" id="KW-0472">Membrane</keyword>
<evidence type="ECO:0000256" key="1">
    <source>
        <dbReference type="SAM" id="Phobius"/>
    </source>
</evidence>
<dbReference type="GO" id="GO:0006355">
    <property type="term" value="P:regulation of DNA-templated transcription"/>
    <property type="evidence" value="ECO:0007669"/>
    <property type="project" value="InterPro"/>
</dbReference>
<proteinExistence type="predicted"/>
<dbReference type="Pfam" id="PF00989">
    <property type="entry name" value="PAS"/>
    <property type="match status" value="1"/>
</dbReference>
<dbReference type="InterPro" id="IPR052155">
    <property type="entry name" value="Biofilm_reg_signaling"/>
</dbReference>
<evidence type="ECO:0000259" key="4">
    <source>
        <dbReference type="PROSITE" id="PS50887"/>
    </source>
</evidence>
<organism evidence="5 6">
    <name type="scientific">Anaerocolumna cellulosilytica</name>
    <dbReference type="NCBI Taxonomy" id="433286"/>
    <lineage>
        <taxon>Bacteria</taxon>
        <taxon>Bacillati</taxon>
        <taxon>Bacillota</taxon>
        <taxon>Clostridia</taxon>
        <taxon>Lachnospirales</taxon>
        <taxon>Lachnospiraceae</taxon>
        <taxon>Anaerocolumna</taxon>
    </lineage>
</organism>
<dbReference type="PANTHER" id="PTHR44757">
    <property type="entry name" value="DIGUANYLATE CYCLASE DGCP"/>
    <property type="match status" value="1"/>
</dbReference>
<feature type="domain" description="PAC" evidence="3">
    <location>
        <begin position="361"/>
        <end position="413"/>
    </location>
</feature>
<evidence type="ECO:0008006" key="7">
    <source>
        <dbReference type="Google" id="ProtNLM"/>
    </source>
</evidence>
<name>A0A6S6R9B3_9FIRM</name>
<keyword evidence="1" id="KW-0812">Transmembrane</keyword>
<dbReference type="SMART" id="SM00086">
    <property type="entry name" value="PAC"/>
    <property type="match status" value="3"/>
</dbReference>
<dbReference type="FunFam" id="3.30.70.270:FF:000001">
    <property type="entry name" value="Diguanylate cyclase domain protein"/>
    <property type="match status" value="1"/>
</dbReference>
<reference evidence="5 6" key="1">
    <citation type="journal article" date="2016" name="Int. J. Syst. Evol. Microbiol.">
        <title>Descriptions of Anaerotaenia torta gen. nov., sp. nov. and Anaerocolumna cellulosilytica gen. nov., sp. nov. isolated from a methanogenic reactor of cattle waste.</title>
        <authorList>
            <person name="Uek A."/>
            <person name="Ohtaki Y."/>
            <person name="Kaku N."/>
            <person name="Ueki K."/>
        </authorList>
    </citation>
    <scope>NUCLEOTIDE SEQUENCE [LARGE SCALE GENOMIC DNA]</scope>
    <source>
        <strain evidence="5 6">SN021</strain>
    </source>
</reference>
<protein>
    <recommendedName>
        <fullName evidence="7">Diguanylate cyclase</fullName>
    </recommendedName>
</protein>
<dbReference type="InterPro" id="IPR035965">
    <property type="entry name" value="PAS-like_dom_sf"/>
</dbReference>
<dbReference type="SMART" id="SM00267">
    <property type="entry name" value="GGDEF"/>
    <property type="match status" value="1"/>
</dbReference>
<feature type="domain" description="PAS" evidence="2">
    <location>
        <begin position="288"/>
        <end position="359"/>
    </location>
</feature>
<dbReference type="Proteomes" id="UP000515561">
    <property type="component" value="Chromosome"/>
</dbReference>
<dbReference type="PROSITE" id="PS50887">
    <property type="entry name" value="GGDEF"/>
    <property type="match status" value="1"/>
</dbReference>
<dbReference type="Gene3D" id="3.30.450.20">
    <property type="entry name" value="PAS domain"/>
    <property type="match status" value="3"/>
</dbReference>